<keyword evidence="2" id="KW-0813">Transport</keyword>
<dbReference type="PANTHER" id="PTHR32468">
    <property type="entry name" value="CATION/H + ANTIPORTER"/>
    <property type="match status" value="1"/>
</dbReference>
<feature type="transmembrane region" description="Helical" evidence="7">
    <location>
        <begin position="306"/>
        <end position="325"/>
    </location>
</feature>
<evidence type="ECO:0000256" key="3">
    <source>
        <dbReference type="ARBA" id="ARBA00022692"/>
    </source>
</evidence>
<keyword evidence="6 7" id="KW-0472">Membrane</keyword>
<feature type="transmembrane region" description="Helical" evidence="7">
    <location>
        <begin position="247"/>
        <end position="264"/>
    </location>
</feature>
<reference evidence="10" key="1">
    <citation type="submission" date="2018-05" db="EMBL/GenBank/DDBJ databases">
        <authorList>
            <person name="Klenk H.-P."/>
            <person name="Huntemann M."/>
            <person name="Clum A."/>
            <person name="Pillay M."/>
            <person name="Palaniappan K."/>
            <person name="Varghese N."/>
            <person name="Mikhailova N."/>
            <person name="Stamatis D."/>
            <person name="Reddy T."/>
            <person name="Daum C."/>
            <person name="Shapiro N."/>
            <person name="Ivanova N."/>
            <person name="Kyrpides N."/>
            <person name="Woyke T."/>
        </authorList>
    </citation>
    <scope>NUCLEOTIDE SEQUENCE [LARGE SCALE GENOMIC DNA]</scope>
    <source>
        <strain evidence="10">DSM 45417</strain>
    </source>
</reference>
<keyword evidence="5" id="KW-0406">Ion transport</keyword>
<comment type="caution">
    <text evidence="9">The sequence shown here is derived from an EMBL/GenBank/DDBJ whole genome shotgun (WGS) entry which is preliminary data.</text>
</comment>
<dbReference type="Proteomes" id="UP000246661">
    <property type="component" value="Unassembled WGS sequence"/>
</dbReference>
<comment type="subcellular location">
    <subcellularLocation>
        <location evidence="1">Membrane</location>
        <topology evidence="1">Multi-pass membrane protein</topology>
    </subcellularLocation>
</comment>
<feature type="transmembrane region" description="Helical" evidence="7">
    <location>
        <begin position="77"/>
        <end position="97"/>
    </location>
</feature>
<feature type="transmembrane region" description="Helical" evidence="7">
    <location>
        <begin position="181"/>
        <end position="207"/>
    </location>
</feature>
<dbReference type="Gene3D" id="3.40.50.620">
    <property type="entry name" value="HUPs"/>
    <property type="match status" value="1"/>
</dbReference>
<keyword evidence="10" id="KW-1185">Reference proteome</keyword>
<gene>
    <name evidence="9" type="ORF">JD79_04283</name>
</gene>
<dbReference type="GO" id="GO:0016020">
    <property type="term" value="C:membrane"/>
    <property type="evidence" value="ECO:0007669"/>
    <property type="project" value="UniProtKB-SubCell"/>
</dbReference>
<dbReference type="AlphaFoldDB" id="A0A317QNE4"/>
<organism evidence="9 10">
    <name type="scientific">Geodermatophilus normandii</name>
    <dbReference type="NCBI Taxonomy" id="1137989"/>
    <lineage>
        <taxon>Bacteria</taxon>
        <taxon>Bacillati</taxon>
        <taxon>Actinomycetota</taxon>
        <taxon>Actinomycetes</taxon>
        <taxon>Geodermatophilales</taxon>
        <taxon>Geodermatophilaceae</taxon>
        <taxon>Geodermatophilus</taxon>
    </lineage>
</organism>
<evidence type="ECO:0000256" key="6">
    <source>
        <dbReference type="ARBA" id="ARBA00023136"/>
    </source>
</evidence>
<feature type="transmembrane region" description="Helical" evidence="7">
    <location>
        <begin position="213"/>
        <end position="235"/>
    </location>
</feature>
<dbReference type="InterPro" id="IPR014729">
    <property type="entry name" value="Rossmann-like_a/b/a_fold"/>
</dbReference>
<evidence type="ECO:0000259" key="8">
    <source>
        <dbReference type="Pfam" id="PF00999"/>
    </source>
</evidence>
<dbReference type="RefSeq" id="WP_211308095.1">
    <property type="nucleotide sequence ID" value="NZ_QGTX01000001.1"/>
</dbReference>
<keyword evidence="4 7" id="KW-1133">Transmembrane helix</keyword>
<feature type="transmembrane region" description="Helical" evidence="7">
    <location>
        <begin position="270"/>
        <end position="286"/>
    </location>
</feature>
<feature type="domain" description="Cation/H+ exchanger transmembrane" evidence="8">
    <location>
        <begin position="22"/>
        <end position="413"/>
    </location>
</feature>
<feature type="transmembrane region" description="Helical" evidence="7">
    <location>
        <begin position="146"/>
        <end position="169"/>
    </location>
</feature>
<name>A0A317QNE4_9ACTN</name>
<keyword evidence="3 7" id="KW-0812">Transmembrane</keyword>
<accession>A0A317QNE4</accession>
<evidence type="ECO:0000313" key="10">
    <source>
        <dbReference type="Proteomes" id="UP000246661"/>
    </source>
</evidence>
<feature type="transmembrane region" description="Helical" evidence="7">
    <location>
        <begin position="331"/>
        <end position="353"/>
    </location>
</feature>
<dbReference type="InterPro" id="IPR038770">
    <property type="entry name" value="Na+/solute_symporter_sf"/>
</dbReference>
<dbReference type="EMBL" id="QGTX01000001">
    <property type="protein sequence ID" value="PWW25088.1"/>
    <property type="molecule type" value="Genomic_DNA"/>
</dbReference>
<evidence type="ECO:0000256" key="1">
    <source>
        <dbReference type="ARBA" id="ARBA00004141"/>
    </source>
</evidence>
<evidence type="ECO:0000256" key="2">
    <source>
        <dbReference type="ARBA" id="ARBA00022448"/>
    </source>
</evidence>
<sequence>MEARPVAEIIAYVFVDLAVIMIIARLMGRLAVKVGQPAVVGEIVAGILLGPTLLGALPGDLDLLLFPTDIRPFLNVLAQLGLVLFMFLVGLEVDLSFMRGREKVAVSVSLASILLPFSLGVLLATYLHVQHDVFTEMDGTTSPIPFLGFALFLGVAMSITAFPVLARILAERQMHRIPTGVLALACAAVDDVLAWCLLAVVVAIVAASSFSGVVLILGLSVAFALVMFLVVKPLLRVLVTRYERLGQLTPEMLAGVLIGILASAWVAEEIGIHFIFGAFLFGVVMPRKGAARLNHEIVDRLEQVSVLLLLPVFFVITGLNVDVGAIDLAGLGELCLILLVAISGKFVGAYAAARAMRVPKRQSTALATLMNTRGLTELVILNIGVQQGVLDGEMFTLMVIMALVTTGMATPLLNVIYPKRILQRDIAAAERAELGLTEAYTVVVVVDDLDRDAALVDLACDLVGRETPAQVVLTRVVHRSRPKPEWASGLGADLELMATVADELRTLARQVEARGLRASVASRFSEDPWAEVVDLAGSTEADVVLVRSGWGLAEGALAADGSGTPWPPSLRGSVVTVSGELGEAGLQPGGPVAVLQDGDADGRAALRLAAHAAVGRRVPLQLRAGEGRRGVKRNVADSLRRAGVQVAAQAESLPALLVAPAGAGTVPGADDLTPILLVHAGTADTDRDMDETLAGIAARPGAV</sequence>
<proteinExistence type="predicted"/>
<dbReference type="Pfam" id="PF00999">
    <property type="entry name" value="Na_H_Exchanger"/>
    <property type="match status" value="1"/>
</dbReference>
<evidence type="ECO:0000256" key="7">
    <source>
        <dbReference type="SAM" id="Phobius"/>
    </source>
</evidence>
<dbReference type="GO" id="GO:1902600">
    <property type="term" value="P:proton transmembrane transport"/>
    <property type="evidence" value="ECO:0007669"/>
    <property type="project" value="InterPro"/>
</dbReference>
<dbReference type="Gene3D" id="1.20.1530.20">
    <property type="match status" value="1"/>
</dbReference>
<evidence type="ECO:0000256" key="4">
    <source>
        <dbReference type="ARBA" id="ARBA00022989"/>
    </source>
</evidence>
<dbReference type="GO" id="GO:0015297">
    <property type="term" value="F:antiporter activity"/>
    <property type="evidence" value="ECO:0007669"/>
    <property type="project" value="InterPro"/>
</dbReference>
<evidence type="ECO:0000313" key="9">
    <source>
        <dbReference type="EMBL" id="PWW25088.1"/>
    </source>
</evidence>
<feature type="transmembrane region" description="Helical" evidence="7">
    <location>
        <begin position="6"/>
        <end position="27"/>
    </location>
</feature>
<dbReference type="PANTHER" id="PTHR32468:SF0">
    <property type="entry name" value="K(+)_H(+) ANTIPORTER 1"/>
    <property type="match status" value="1"/>
</dbReference>
<protein>
    <submittedName>
        <fullName evidence="9">Kef-type K+ transport system membrane component KefB</fullName>
    </submittedName>
</protein>
<feature type="transmembrane region" description="Helical" evidence="7">
    <location>
        <begin position="39"/>
        <end position="57"/>
    </location>
</feature>
<dbReference type="InterPro" id="IPR006153">
    <property type="entry name" value="Cation/H_exchanger_TM"/>
</dbReference>
<feature type="transmembrane region" description="Helical" evidence="7">
    <location>
        <begin position="104"/>
        <end position="126"/>
    </location>
</feature>
<dbReference type="InterPro" id="IPR050794">
    <property type="entry name" value="CPA2_transporter"/>
</dbReference>
<feature type="transmembrane region" description="Helical" evidence="7">
    <location>
        <begin position="397"/>
        <end position="417"/>
    </location>
</feature>
<evidence type="ECO:0000256" key="5">
    <source>
        <dbReference type="ARBA" id="ARBA00023065"/>
    </source>
</evidence>